<keyword evidence="2" id="KW-0548">Nucleotidyltransferase</keyword>
<keyword evidence="4" id="KW-0255">Endonuclease</keyword>
<keyword evidence="6" id="KW-0695">RNA-directed DNA polymerase</keyword>
<evidence type="ECO:0000256" key="3">
    <source>
        <dbReference type="ARBA" id="ARBA00022722"/>
    </source>
</evidence>
<comment type="caution">
    <text evidence="8">The sequence shown here is derived from an EMBL/GenBank/DDBJ whole genome shotgun (WGS) entry which is preliminary data.</text>
</comment>
<keyword evidence="5" id="KW-0378">Hydrolase</keyword>
<dbReference type="GO" id="GO:0016787">
    <property type="term" value="F:hydrolase activity"/>
    <property type="evidence" value="ECO:0007669"/>
    <property type="project" value="UniProtKB-KW"/>
</dbReference>
<feature type="non-terminal residue" evidence="8">
    <location>
        <position position="1"/>
    </location>
</feature>
<keyword evidence="3" id="KW-0540">Nuclease</keyword>
<sequence length="99" mass="10859">SDTPNYGTGGVTPHRFPEGSKKAAAHVFKTLTGVKRNYSHTEKEALAVIFSVRQFQIMLCGPHFILLTSSLTATRSTKVRERLSSKRSKSPLVLVICAV</sequence>
<dbReference type="AlphaFoldDB" id="A0A5J4NXU3"/>
<dbReference type="InterPro" id="IPR041373">
    <property type="entry name" value="RT_RNaseH"/>
</dbReference>
<gene>
    <name evidence="8" type="ORF">DEA37_0012770</name>
</gene>
<dbReference type="EMBL" id="QNGE01000594">
    <property type="protein sequence ID" value="KAA3679908.1"/>
    <property type="molecule type" value="Genomic_DNA"/>
</dbReference>
<proteinExistence type="predicted"/>
<dbReference type="GO" id="GO:0004519">
    <property type="term" value="F:endonuclease activity"/>
    <property type="evidence" value="ECO:0007669"/>
    <property type="project" value="UniProtKB-KW"/>
</dbReference>
<reference evidence="8 9" key="1">
    <citation type="journal article" date="2019" name="Gigascience">
        <title>Whole-genome sequence of the oriental lung fluke Paragonimus westermani.</title>
        <authorList>
            <person name="Oey H."/>
            <person name="Zakrzewski M."/>
            <person name="Narain K."/>
            <person name="Devi K.R."/>
            <person name="Agatsuma T."/>
            <person name="Nawaratna S."/>
            <person name="Gobert G.N."/>
            <person name="Jones M.K."/>
            <person name="Ragan M.A."/>
            <person name="McManus D.P."/>
            <person name="Krause L."/>
        </authorList>
    </citation>
    <scope>NUCLEOTIDE SEQUENCE [LARGE SCALE GENOMIC DNA]</scope>
    <source>
        <strain evidence="8 9">IND2009</strain>
    </source>
</reference>
<dbReference type="Proteomes" id="UP000324629">
    <property type="component" value="Unassembled WGS sequence"/>
</dbReference>
<protein>
    <recommendedName>
        <fullName evidence="7">Reverse transcriptase RNase H-like domain-containing protein</fullName>
    </recommendedName>
</protein>
<evidence type="ECO:0000256" key="2">
    <source>
        <dbReference type="ARBA" id="ARBA00022695"/>
    </source>
</evidence>
<organism evidence="8 9">
    <name type="scientific">Paragonimus westermani</name>
    <dbReference type="NCBI Taxonomy" id="34504"/>
    <lineage>
        <taxon>Eukaryota</taxon>
        <taxon>Metazoa</taxon>
        <taxon>Spiralia</taxon>
        <taxon>Lophotrochozoa</taxon>
        <taxon>Platyhelminthes</taxon>
        <taxon>Trematoda</taxon>
        <taxon>Digenea</taxon>
        <taxon>Plagiorchiida</taxon>
        <taxon>Troglotremata</taxon>
        <taxon>Troglotrematidae</taxon>
        <taxon>Paragonimus</taxon>
    </lineage>
</organism>
<feature type="domain" description="Reverse transcriptase RNase H-like" evidence="7">
    <location>
        <begin position="2"/>
        <end position="75"/>
    </location>
</feature>
<dbReference type="GO" id="GO:0003964">
    <property type="term" value="F:RNA-directed DNA polymerase activity"/>
    <property type="evidence" value="ECO:0007669"/>
    <property type="project" value="UniProtKB-KW"/>
</dbReference>
<dbReference type="InterPro" id="IPR043502">
    <property type="entry name" value="DNA/RNA_pol_sf"/>
</dbReference>
<name>A0A5J4NXU3_9TREM</name>
<dbReference type="Pfam" id="PF17917">
    <property type="entry name" value="RT_RNaseH"/>
    <property type="match status" value="1"/>
</dbReference>
<dbReference type="InterPro" id="IPR050951">
    <property type="entry name" value="Retrovirus_Pol_polyprotein"/>
</dbReference>
<evidence type="ECO:0000256" key="6">
    <source>
        <dbReference type="ARBA" id="ARBA00022918"/>
    </source>
</evidence>
<dbReference type="SUPFAM" id="SSF56672">
    <property type="entry name" value="DNA/RNA polymerases"/>
    <property type="match status" value="1"/>
</dbReference>
<keyword evidence="1" id="KW-0808">Transferase</keyword>
<evidence type="ECO:0000256" key="4">
    <source>
        <dbReference type="ARBA" id="ARBA00022759"/>
    </source>
</evidence>
<evidence type="ECO:0000256" key="5">
    <source>
        <dbReference type="ARBA" id="ARBA00022801"/>
    </source>
</evidence>
<evidence type="ECO:0000313" key="9">
    <source>
        <dbReference type="Proteomes" id="UP000324629"/>
    </source>
</evidence>
<keyword evidence="9" id="KW-1185">Reference proteome</keyword>
<dbReference type="PANTHER" id="PTHR37984:SF5">
    <property type="entry name" value="PROTEIN NYNRIN-LIKE"/>
    <property type="match status" value="1"/>
</dbReference>
<dbReference type="PANTHER" id="PTHR37984">
    <property type="entry name" value="PROTEIN CBG26694"/>
    <property type="match status" value="1"/>
</dbReference>
<evidence type="ECO:0000313" key="8">
    <source>
        <dbReference type="EMBL" id="KAA3679908.1"/>
    </source>
</evidence>
<evidence type="ECO:0000256" key="1">
    <source>
        <dbReference type="ARBA" id="ARBA00022679"/>
    </source>
</evidence>
<evidence type="ECO:0000259" key="7">
    <source>
        <dbReference type="Pfam" id="PF17917"/>
    </source>
</evidence>
<accession>A0A5J4NXU3</accession>